<evidence type="ECO:0000313" key="1">
    <source>
        <dbReference type="EMBL" id="SDG82347.1"/>
    </source>
</evidence>
<keyword evidence="2" id="KW-1185">Reference proteome</keyword>
<proteinExistence type="predicted"/>
<dbReference type="InterPro" id="IPR007367">
    <property type="entry name" value="DUF433"/>
</dbReference>
<accession>A0A1G7XE00</accession>
<dbReference type="AlphaFoldDB" id="A0A1G7XE00"/>
<dbReference type="InterPro" id="IPR009057">
    <property type="entry name" value="Homeodomain-like_sf"/>
</dbReference>
<dbReference type="Pfam" id="PF04255">
    <property type="entry name" value="DUF433"/>
    <property type="match status" value="1"/>
</dbReference>
<dbReference type="InterPro" id="IPR036388">
    <property type="entry name" value="WH-like_DNA-bd_sf"/>
</dbReference>
<sequence length="225" mass="26103">MEFENNMEIGLGIFTVPDIASILNLKYSRVHILLNEYWDKRFGSQHGEKYSWKVHNSKAVSFHTLVEFYIFFQLKEVGVPTQKILDAHSELSKRFETAFPFAVSNIINKMNCVGKRIVFEINDNEIINLDSTKQLNLKFIKLFAHKLDFDKNNLANKFYPLGKSNSVIVDPEHQFGQPVIKNTNIYPQTIYNLHKSKESKKFIAESYEISLKQVNDAIEYCKSVA</sequence>
<reference evidence="2" key="1">
    <citation type="submission" date="2016-10" db="EMBL/GenBank/DDBJ databases">
        <authorList>
            <person name="Varghese N."/>
            <person name="Submissions S."/>
        </authorList>
    </citation>
    <scope>NUCLEOTIDE SEQUENCE [LARGE SCALE GENOMIC DNA]</scope>
    <source>
        <strain evidence="2">CGMCC 1.2747</strain>
    </source>
</reference>
<dbReference type="STRING" id="178355.SAMN04488062_102271"/>
<organism evidence="1 2">
    <name type="scientific">Flavobacterium omnivorum</name>
    <dbReference type="NCBI Taxonomy" id="178355"/>
    <lineage>
        <taxon>Bacteria</taxon>
        <taxon>Pseudomonadati</taxon>
        <taxon>Bacteroidota</taxon>
        <taxon>Flavobacteriia</taxon>
        <taxon>Flavobacteriales</taxon>
        <taxon>Flavobacteriaceae</taxon>
        <taxon>Flavobacterium</taxon>
    </lineage>
</organism>
<dbReference type="SUPFAM" id="SSF46689">
    <property type="entry name" value="Homeodomain-like"/>
    <property type="match status" value="1"/>
</dbReference>
<evidence type="ECO:0000313" key="2">
    <source>
        <dbReference type="Proteomes" id="UP000199274"/>
    </source>
</evidence>
<gene>
    <name evidence="1" type="ORF">SAMN04488062_102271</name>
</gene>
<dbReference type="Gene3D" id="1.10.10.10">
    <property type="entry name" value="Winged helix-like DNA-binding domain superfamily/Winged helix DNA-binding domain"/>
    <property type="match status" value="1"/>
</dbReference>
<dbReference type="EMBL" id="FNDB01000002">
    <property type="protein sequence ID" value="SDG82347.1"/>
    <property type="molecule type" value="Genomic_DNA"/>
</dbReference>
<name>A0A1G7XE00_9FLAO</name>
<dbReference type="Proteomes" id="UP000199274">
    <property type="component" value="Unassembled WGS sequence"/>
</dbReference>
<protein>
    <submittedName>
        <fullName evidence="1">Uncharacterized conserved protein, DUF433 family</fullName>
    </submittedName>
</protein>